<dbReference type="EMBL" id="JAGMUU010000018">
    <property type="protein sequence ID" value="KAH7133367.1"/>
    <property type="molecule type" value="Genomic_DNA"/>
</dbReference>
<reference evidence="4" key="1">
    <citation type="journal article" date="2021" name="Nat. Commun.">
        <title>Genetic determinants of endophytism in the Arabidopsis root mycobiome.</title>
        <authorList>
            <person name="Mesny F."/>
            <person name="Miyauchi S."/>
            <person name="Thiergart T."/>
            <person name="Pickel B."/>
            <person name="Atanasova L."/>
            <person name="Karlsson M."/>
            <person name="Huettel B."/>
            <person name="Barry K.W."/>
            <person name="Haridas S."/>
            <person name="Chen C."/>
            <person name="Bauer D."/>
            <person name="Andreopoulos W."/>
            <person name="Pangilinan J."/>
            <person name="LaButti K."/>
            <person name="Riley R."/>
            <person name="Lipzen A."/>
            <person name="Clum A."/>
            <person name="Drula E."/>
            <person name="Henrissat B."/>
            <person name="Kohler A."/>
            <person name="Grigoriev I.V."/>
            <person name="Martin F.M."/>
            <person name="Hacquard S."/>
        </authorList>
    </citation>
    <scope>NUCLEOTIDE SEQUENCE</scope>
    <source>
        <strain evidence="4">MPI-CAGE-AT-0021</strain>
    </source>
</reference>
<proteinExistence type="predicted"/>
<dbReference type="AlphaFoldDB" id="A0A9P9IU06"/>
<feature type="domain" description="Zn(2)-C6 fungal-type" evidence="3">
    <location>
        <begin position="16"/>
        <end position="54"/>
    </location>
</feature>
<dbReference type="Proteomes" id="UP000717696">
    <property type="component" value="Unassembled WGS sequence"/>
</dbReference>
<protein>
    <recommendedName>
        <fullName evidence="3">Zn(2)-C6 fungal-type domain-containing protein</fullName>
    </recommendedName>
</protein>
<evidence type="ECO:0000313" key="5">
    <source>
        <dbReference type="Proteomes" id="UP000717696"/>
    </source>
</evidence>
<sequence>MHSPSPMPHPNQVRSACQRCRGQKLRCVRLSAPTASSSSSSSSCARCSRLGLSCEPGPQRRIGRPARRDAALVKASGPGPSVDDMPFLDSLLDDAAPGGDWAVVFDTQFGLGGPETIPLEPWPRIQDMELPPVLEPSCQVVTPSIGHFEALSRLNVDIRKGLEHVERYKVQPTFSFFICATHDGMDGYKNAQMLMTHAQQFLGIVKALHRQLGTRITSTQANCPSPDPFKLALDPSVIGPGTPSSPGELSATHDTPTLLLVISCYVQLIKHIETALKIVYDSVSNPVEEYVVGAPMSYADVPVINVSTQFILFCELITHVIAQVNLVLGLPSPWSGRSAWTGLLRHQRYRNLLNAELGSVEGAWTTRPARLLEKTKKCKEIFVELSMLGLDS</sequence>
<feature type="region of interest" description="Disordered" evidence="2">
    <location>
        <begin position="58"/>
        <end position="79"/>
    </location>
</feature>
<dbReference type="GO" id="GO:0000981">
    <property type="term" value="F:DNA-binding transcription factor activity, RNA polymerase II-specific"/>
    <property type="evidence" value="ECO:0007669"/>
    <property type="project" value="InterPro"/>
</dbReference>
<evidence type="ECO:0000259" key="3">
    <source>
        <dbReference type="PROSITE" id="PS50048"/>
    </source>
</evidence>
<name>A0A9P9IU06_9HYPO</name>
<evidence type="ECO:0000256" key="1">
    <source>
        <dbReference type="ARBA" id="ARBA00023242"/>
    </source>
</evidence>
<evidence type="ECO:0000256" key="2">
    <source>
        <dbReference type="SAM" id="MobiDB-lite"/>
    </source>
</evidence>
<keyword evidence="5" id="KW-1185">Reference proteome</keyword>
<dbReference type="InterPro" id="IPR036864">
    <property type="entry name" value="Zn2-C6_fun-type_DNA-bd_sf"/>
</dbReference>
<dbReference type="SUPFAM" id="SSF57701">
    <property type="entry name" value="Zn2/Cys6 DNA-binding domain"/>
    <property type="match status" value="1"/>
</dbReference>
<dbReference type="PROSITE" id="PS50048">
    <property type="entry name" value="ZN2_CY6_FUNGAL_2"/>
    <property type="match status" value="1"/>
</dbReference>
<dbReference type="GO" id="GO:0008270">
    <property type="term" value="F:zinc ion binding"/>
    <property type="evidence" value="ECO:0007669"/>
    <property type="project" value="InterPro"/>
</dbReference>
<evidence type="ECO:0000313" key="4">
    <source>
        <dbReference type="EMBL" id="KAH7133367.1"/>
    </source>
</evidence>
<gene>
    <name evidence="4" type="ORF">B0J13DRAFT_562211</name>
</gene>
<accession>A0A9P9IU06</accession>
<keyword evidence="1" id="KW-0539">Nucleus</keyword>
<dbReference type="InterPro" id="IPR001138">
    <property type="entry name" value="Zn2Cys6_DnaBD"/>
</dbReference>
<organism evidence="4 5">
    <name type="scientific">Dactylonectria estremocensis</name>
    <dbReference type="NCBI Taxonomy" id="1079267"/>
    <lineage>
        <taxon>Eukaryota</taxon>
        <taxon>Fungi</taxon>
        <taxon>Dikarya</taxon>
        <taxon>Ascomycota</taxon>
        <taxon>Pezizomycotina</taxon>
        <taxon>Sordariomycetes</taxon>
        <taxon>Hypocreomycetidae</taxon>
        <taxon>Hypocreales</taxon>
        <taxon>Nectriaceae</taxon>
        <taxon>Dactylonectria</taxon>
    </lineage>
</organism>
<comment type="caution">
    <text evidence="4">The sequence shown here is derived from an EMBL/GenBank/DDBJ whole genome shotgun (WGS) entry which is preliminary data.</text>
</comment>
<dbReference type="OrthoDB" id="4222821at2759"/>
<dbReference type="Gene3D" id="4.10.240.10">
    <property type="entry name" value="Zn(2)-C6 fungal-type DNA-binding domain"/>
    <property type="match status" value="1"/>
</dbReference>